<reference evidence="2 3" key="1">
    <citation type="submission" date="2019-03" db="EMBL/GenBank/DDBJ databases">
        <title>Roseomonas sp. a novel Roseomonas species isolated from Sea whip Gorgonian.</title>
        <authorList>
            <person name="Li F."/>
            <person name="Pan X."/>
            <person name="Huang S."/>
            <person name="Li Z."/>
            <person name="Meng B."/>
        </authorList>
    </citation>
    <scope>NUCLEOTIDE SEQUENCE [LARGE SCALE GENOMIC DNA]</scope>
    <source>
        <strain evidence="2 3">M0104</strain>
    </source>
</reference>
<keyword evidence="3" id="KW-1185">Reference proteome</keyword>
<feature type="transmembrane region" description="Helical" evidence="1">
    <location>
        <begin position="74"/>
        <end position="93"/>
    </location>
</feature>
<dbReference type="Proteomes" id="UP000460715">
    <property type="component" value="Unassembled WGS sequence"/>
</dbReference>
<accession>A0A845B927</accession>
<feature type="transmembrane region" description="Helical" evidence="1">
    <location>
        <begin position="41"/>
        <end position="68"/>
    </location>
</feature>
<dbReference type="AlphaFoldDB" id="A0A845B927"/>
<evidence type="ECO:0000313" key="3">
    <source>
        <dbReference type="Proteomes" id="UP000460715"/>
    </source>
</evidence>
<keyword evidence="1" id="KW-1133">Transmembrane helix</keyword>
<gene>
    <name evidence="2" type="ORF">E0493_04455</name>
</gene>
<evidence type="ECO:0000313" key="2">
    <source>
        <dbReference type="EMBL" id="MXP62604.1"/>
    </source>
</evidence>
<keyword evidence="1" id="KW-0812">Transmembrane</keyword>
<dbReference type="EMBL" id="SNVJ01000003">
    <property type="protein sequence ID" value="MXP62604.1"/>
    <property type="molecule type" value="Genomic_DNA"/>
</dbReference>
<organism evidence="2 3">
    <name type="scientific">Teichococcus coralli</name>
    <dbReference type="NCBI Taxonomy" id="2545983"/>
    <lineage>
        <taxon>Bacteria</taxon>
        <taxon>Pseudomonadati</taxon>
        <taxon>Pseudomonadota</taxon>
        <taxon>Alphaproteobacteria</taxon>
        <taxon>Acetobacterales</taxon>
        <taxon>Roseomonadaceae</taxon>
        <taxon>Roseomonas</taxon>
    </lineage>
</organism>
<evidence type="ECO:0000256" key="1">
    <source>
        <dbReference type="SAM" id="Phobius"/>
    </source>
</evidence>
<name>A0A845B927_9PROT</name>
<proteinExistence type="predicted"/>
<protein>
    <submittedName>
        <fullName evidence="2">Uncharacterized protein</fullName>
    </submittedName>
</protein>
<dbReference type="RefSeq" id="WP_160935731.1">
    <property type="nucleotide sequence ID" value="NZ_SNVJ01000003.1"/>
</dbReference>
<keyword evidence="1" id="KW-0472">Membrane</keyword>
<sequence length="102" mass="10514">MSATVPAPLPASLRIGHLGRLWPQPDAAWCPARLRAGGLGLWLGLNLAVLLGYFGLGCAVGRFFAAYGLFPAPIWLPAGLAAVAAMLGGGGWCRGSSPAPFW</sequence>
<comment type="caution">
    <text evidence="2">The sequence shown here is derived from an EMBL/GenBank/DDBJ whole genome shotgun (WGS) entry which is preliminary data.</text>
</comment>